<sequence>MAEPQLRGSSLRALLLLRHVCHRSPCDGHAPRCALTWTGINAALTSGPPPHRAPNCPLLPQHATPSGSRSRVRRPVNEGPLAQWATPPPVP</sequence>
<evidence type="ECO:0000256" key="1">
    <source>
        <dbReference type="SAM" id="MobiDB-lite"/>
    </source>
</evidence>
<dbReference type="AlphaFoldDB" id="A0AAV7M5H8"/>
<evidence type="ECO:0008006" key="4">
    <source>
        <dbReference type="Google" id="ProtNLM"/>
    </source>
</evidence>
<dbReference type="Proteomes" id="UP001066276">
    <property type="component" value="Chromosome 10"/>
</dbReference>
<accession>A0AAV7M5H8</accession>
<name>A0AAV7M5H8_PLEWA</name>
<feature type="region of interest" description="Disordered" evidence="1">
    <location>
        <begin position="59"/>
        <end position="91"/>
    </location>
</feature>
<comment type="caution">
    <text evidence="2">The sequence shown here is derived from an EMBL/GenBank/DDBJ whole genome shotgun (WGS) entry which is preliminary data.</text>
</comment>
<evidence type="ECO:0000313" key="2">
    <source>
        <dbReference type="EMBL" id="KAJ1099046.1"/>
    </source>
</evidence>
<evidence type="ECO:0000313" key="3">
    <source>
        <dbReference type="Proteomes" id="UP001066276"/>
    </source>
</evidence>
<dbReference type="EMBL" id="JANPWB010000014">
    <property type="protein sequence ID" value="KAJ1099046.1"/>
    <property type="molecule type" value="Genomic_DNA"/>
</dbReference>
<protein>
    <recommendedName>
        <fullName evidence="4">Secreted protein</fullName>
    </recommendedName>
</protein>
<organism evidence="2 3">
    <name type="scientific">Pleurodeles waltl</name>
    <name type="common">Iberian ribbed newt</name>
    <dbReference type="NCBI Taxonomy" id="8319"/>
    <lineage>
        <taxon>Eukaryota</taxon>
        <taxon>Metazoa</taxon>
        <taxon>Chordata</taxon>
        <taxon>Craniata</taxon>
        <taxon>Vertebrata</taxon>
        <taxon>Euteleostomi</taxon>
        <taxon>Amphibia</taxon>
        <taxon>Batrachia</taxon>
        <taxon>Caudata</taxon>
        <taxon>Salamandroidea</taxon>
        <taxon>Salamandridae</taxon>
        <taxon>Pleurodelinae</taxon>
        <taxon>Pleurodeles</taxon>
    </lineage>
</organism>
<keyword evidence="3" id="KW-1185">Reference proteome</keyword>
<gene>
    <name evidence="2" type="ORF">NDU88_004150</name>
</gene>
<proteinExistence type="predicted"/>
<reference evidence="2" key="1">
    <citation type="journal article" date="2022" name="bioRxiv">
        <title>Sequencing and chromosome-scale assembly of the giantPleurodeles waltlgenome.</title>
        <authorList>
            <person name="Brown T."/>
            <person name="Elewa A."/>
            <person name="Iarovenko S."/>
            <person name="Subramanian E."/>
            <person name="Araus A.J."/>
            <person name="Petzold A."/>
            <person name="Susuki M."/>
            <person name="Suzuki K.-i.T."/>
            <person name="Hayashi T."/>
            <person name="Toyoda A."/>
            <person name="Oliveira C."/>
            <person name="Osipova E."/>
            <person name="Leigh N.D."/>
            <person name="Simon A."/>
            <person name="Yun M.H."/>
        </authorList>
    </citation>
    <scope>NUCLEOTIDE SEQUENCE</scope>
    <source>
        <strain evidence="2">20211129_DDA</strain>
        <tissue evidence="2">Liver</tissue>
    </source>
</reference>